<evidence type="ECO:0000256" key="1">
    <source>
        <dbReference type="SAM" id="Phobius"/>
    </source>
</evidence>
<accession>V5IXC3</accession>
<dbReference type="CTD" id="4536"/>
<protein>
    <submittedName>
        <fullName evidence="2">NADH dehydrogenase subunit 2</fullName>
    </submittedName>
</protein>
<feature type="transmembrane region" description="Helical" evidence="1">
    <location>
        <begin position="278"/>
        <end position="302"/>
    </location>
</feature>
<organism evidence="2">
    <name type="scientific">Pallisentis celatus</name>
    <name type="common">Thorny-headed worm</name>
    <name type="synonym">Neosentis celatus</name>
    <dbReference type="NCBI Taxonomy" id="935648"/>
    <lineage>
        <taxon>Eukaryota</taxon>
        <taxon>Metazoa</taxon>
        <taxon>Spiralia</taxon>
        <taxon>Lophotrochozoa</taxon>
        <taxon>Acanthocephala</taxon>
        <taxon>Eoacanthocephala</taxon>
        <taxon>Gyracanthocephala</taxon>
        <taxon>Quadrigyridae</taxon>
        <taxon>Pallisentis</taxon>
    </lineage>
</organism>
<name>V5IXC3_PALCE</name>
<gene>
    <name evidence="2" type="primary">ND2</name>
</gene>
<dbReference type="RefSeq" id="YP_008854351.1">
    <property type="nucleotide sequence ID" value="NC_022921.1"/>
</dbReference>
<feature type="transmembrane region" description="Helical" evidence="1">
    <location>
        <begin position="241"/>
        <end position="266"/>
    </location>
</feature>
<feature type="transmembrane region" description="Helical" evidence="1">
    <location>
        <begin position="44"/>
        <end position="67"/>
    </location>
</feature>
<keyword evidence="1" id="KW-0812">Transmembrane</keyword>
<feature type="transmembrane region" description="Helical" evidence="1">
    <location>
        <begin position="74"/>
        <end position="93"/>
    </location>
</feature>
<feature type="transmembrane region" description="Helical" evidence="1">
    <location>
        <begin position="192"/>
        <end position="210"/>
    </location>
</feature>
<geneLocation type="mitochondrion" evidence="2"/>
<dbReference type="AlphaFoldDB" id="V5IXC3"/>
<sequence length="303" mass="33280">MNPTSQVSVFVGSGVGVLFYFMTLGLGVLSNSVVFFWLMMELGVYLVVSAMLRGGVWAGVVMLYYCIQSVGSSLMLLGVVWSSFSILFVGVVLKLGLFPLVGWVFLVVKELGLSWTMVVVLGFQKILPFIFLGKFMSQWGVSFEFFVVGALSVITGVVMMIAGDGVVSLISFSSVVHSGWFVSLQVLSPSVLVRYFLIYCVFLWLISFVAEVASSSAFFVFSFLGGLPPCLGFFLKLNLFWAFSWFLAGWIFLFAVCSALAVLGYFRELIFKLMIGLGGWLGTGGLVLLNLWVVSFTVLYIVI</sequence>
<feature type="transmembrane region" description="Helical" evidence="1">
    <location>
        <begin position="113"/>
        <end position="133"/>
    </location>
</feature>
<feature type="transmembrane region" description="Helical" evidence="1">
    <location>
        <begin position="7"/>
        <end position="38"/>
    </location>
</feature>
<reference evidence="2" key="1">
    <citation type="submission" date="2012-04" db="EMBL/GenBank/DDBJ databases">
        <authorList>
            <person name="Pan T."/>
        </authorList>
    </citation>
    <scope>NUCLEOTIDE SEQUENCE</scope>
</reference>
<feature type="transmembrane region" description="Helical" evidence="1">
    <location>
        <begin position="217"/>
        <end position="235"/>
    </location>
</feature>
<dbReference type="GeneID" id="17727843"/>
<evidence type="ECO:0000313" key="2">
    <source>
        <dbReference type="EMBL" id="AFK50143.1"/>
    </source>
</evidence>
<reference evidence="2" key="2">
    <citation type="journal article" date="2013" name="Folia Parasitol.">
        <title>The complete mitochondrial genome of Pallisentis celatus (Acanthocephala) with phylogenetic analysis of acanthocephalans and rotifers.</title>
        <authorList>
            <person name="Pan T.S."/>
            <person name="Nie P."/>
        </authorList>
    </citation>
    <scope>NUCLEOTIDE SEQUENCE</scope>
</reference>
<feature type="transmembrane region" description="Helical" evidence="1">
    <location>
        <begin position="145"/>
        <end position="172"/>
    </location>
</feature>
<keyword evidence="1" id="KW-0472">Membrane</keyword>
<keyword evidence="2" id="KW-0496">Mitochondrion</keyword>
<dbReference type="EMBL" id="JQ943583">
    <property type="protein sequence ID" value="AFK50143.1"/>
    <property type="molecule type" value="Genomic_DNA"/>
</dbReference>
<proteinExistence type="predicted"/>
<keyword evidence="1" id="KW-1133">Transmembrane helix</keyword>